<dbReference type="Gene3D" id="3.30.420.10">
    <property type="entry name" value="Ribonuclease H-like superfamily/Ribonuclease H"/>
    <property type="match status" value="1"/>
</dbReference>
<gene>
    <name evidence="2" type="ORF">CRI88_11015</name>
</gene>
<keyword evidence="2" id="KW-0378">Hydrolase</keyword>
<feature type="domain" description="Exonuclease" evidence="1">
    <location>
        <begin position="3"/>
        <end position="169"/>
    </location>
</feature>
<keyword evidence="2" id="KW-0269">Exonuclease</keyword>
<dbReference type="SUPFAM" id="SSF52113">
    <property type="entry name" value="BRCT domain"/>
    <property type="match status" value="1"/>
</dbReference>
<name>A0A2I0UZ66_9BACI</name>
<accession>A0A2I0UZ66</accession>
<protein>
    <submittedName>
        <fullName evidence="2">Exonuclease</fullName>
    </submittedName>
</protein>
<dbReference type="Pfam" id="PF00929">
    <property type="entry name" value="RNase_T"/>
    <property type="match status" value="1"/>
</dbReference>
<evidence type="ECO:0000313" key="3">
    <source>
        <dbReference type="Proteomes" id="UP000234956"/>
    </source>
</evidence>
<dbReference type="AlphaFoldDB" id="A0A2I0UZ66"/>
<dbReference type="SMART" id="SM00479">
    <property type="entry name" value="EXOIII"/>
    <property type="match status" value="1"/>
</dbReference>
<reference evidence="2 3" key="1">
    <citation type="submission" date="2017-10" db="EMBL/GenBank/DDBJ databases">
        <title>Draft genome of Lysinibacillus fusiformis strain Juneja, a laboratory-derived pathogen of Drosophila melanogaster.</title>
        <authorList>
            <person name="Smith B.R."/>
            <person name="Unckless R.L."/>
        </authorList>
    </citation>
    <scope>NUCLEOTIDE SEQUENCE [LARGE SCALE GENOMIC DNA]</scope>
    <source>
        <strain evidence="2 3">Juneja</strain>
    </source>
</reference>
<organism evidence="2 3">
    <name type="scientific">Lysinibacillus fusiformis</name>
    <dbReference type="NCBI Taxonomy" id="28031"/>
    <lineage>
        <taxon>Bacteria</taxon>
        <taxon>Bacillati</taxon>
        <taxon>Bacillota</taxon>
        <taxon>Bacilli</taxon>
        <taxon>Bacillales</taxon>
        <taxon>Bacillaceae</taxon>
        <taxon>Lysinibacillus</taxon>
    </lineage>
</organism>
<proteinExistence type="predicted"/>
<sequence length="322" mass="36438">MKGFVAIDFETASPKSHSACSLGLVVVEDNKIINEHYFLMCPAVFEMHPTNKAIHGLALIDVMFKPKFHKIWPQISHYFNGDYYIVAHNAQFDLGVLKSCLDFFNIEANEFDYFCTIPFTNRVYGGDFDRSLKTRAEYFSIPLENHHHALDDARVCAELVLHSLKATSTPTVEEYLRVYRDIPIKAFSVINAPNEFGKSKFRSTKITDIQPTTNAFDTTHPLFDKKLVFSGELKAFDRTKAAQLAVNCGAILKSGVSSKIDFLILGQQDKKLVGSKGKSTKEIKAQELIDKGFDLQIIYEDDFLTLLSRKNDPVHVRTVVRS</sequence>
<dbReference type="CDD" id="cd17748">
    <property type="entry name" value="BRCT_DNA_ligase_like"/>
    <property type="match status" value="1"/>
</dbReference>
<dbReference type="Proteomes" id="UP000234956">
    <property type="component" value="Unassembled WGS sequence"/>
</dbReference>
<comment type="caution">
    <text evidence="2">The sequence shown here is derived from an EMBL/GenBank/DDBJ whole genome shotgun (WGS) entry which is preliminary data.</text>
</comment>
<dbReference type="PANTHER" id="PTHR30231">
    <property type="entry name" value="DNA POLYMERASE III SUBUNIT EPSILON"/>
    <property type="match status" value="1"/>
</dbReference>
<dbReference type="EMBL" id="PDFK01000003">
    <property type="protein sequence ID" value="PKU51252.1"/>
    <property type="molecule type" value="Genomic_DNA"/>
</dbReference>
<dbReference type="PANTHER" id="PTHR30231:SF42">
    <property type="entry name" value="EXONUCLEASE"/>
    <property type="match status" value="1"/>
</dbReference>
<dbReference type="GO" id="GO:0008408">
    <property type="term" value="F:3'-5' exonuclease activity"/>
    <property type="evidence" value="ECO:0007669"/>
    <property type="project" value="TreeGrafter"/>
</dbReference>
<dbReference type="InterPro" id="IPR013520">
    <property type="entry name" value="Ribonucl_H"/>
</dbReference>
<keyword evidence="2" id="KW-0540">Nuclease</keyword>
<dbReference type="Gene3D" id="3.40.50.10190">
    <property type="entry name" value="BRCT domain"/>
    <property type="match status" value="1"/>
</dbReference>
<evidence type="ECO:0000259" key="1">
    <source>
        <dbReference type="SMART" id="SM00479"/>
    </source>
</evidence>
<dbReference type="InterPro" id="IPR036397">
    <property type="entry name" value="RNaseH_sf"/>
</dbReference>
<dbReference type="InterPro" id="IPR036420">
    <property type="entry name" value="BRCT_dom_sf"/>
</dbReference>
<dbReference type="RefSeq" id="WP_089932245.1">
    <property type="nucleotide sequence ID" value="NZ_PDFK01000003.1"/>
</dbReference>
<dbReference type="SUPFAM" id="SSF53098">
    <property type="entry name" value="Ribonuclease H-like"/>
    <property type="match status" value="1"/>
</dbReference>
<dbReference type="GO" id="GO:0005829">
    <property type="term" value="C:cytosol"/>
    <property type="evidence" value="ECO:0007669"/>
    <property type="project" value="TreeGrafter"/>
</dbReference>
<dbReference type="GO" id="GO:0003676">
    <property type="term" value="F:nucleic acid binding"/>
    <property type="evidence" value="ECO:0007669"/>
    <property type="project" value="InterPro"/>
</dbReference>
<evidence type="ECO:0000313" key="2">
    <source>
        <dbReference type="EMBL" id="PKU51252.1"/>
    </source>
</evidence>
<dbReference type="InterPro" id="IPR012337">
    <property type="entry name" value="RNaseH-like_sf"/>
</dbReference>